<evidence type="ECO:0000313" key="2">
    <source>
        <dbReference type="Proteomes" id="UP000269221"/>
    </source>
</evidence>
<accession>A0A3M0JW00</accession>
<sequence>MDLNSAVPFLKVKGERYGEKADVWAAGCILYQMATLNAPFYTTNMLFLTAKTSSWFNLLVLPLALTLCTPEKDLAMPSHYAGKMTVSSKPKSFFVGKWHCYGGSYTLVGRDREEKGSLCKITKQKSSKFEFSVFQGKFREEEEVRTCEGKQCGDTKVSGEGGGGGAPGARAEIALQAMKNDEKLSLHNSSTGAASCKHEFSGNSDLPVDSCQSAHGKDEEITYKAILLEGYRTMEKDIFSEIDNDIDMVDNSSSSSSSNLKESAIVVKLIKTGILGTSGMPEGMTYEQLQTLIEEVIEESDYYSFSSSGHDTVELYKMIYVGRTCQFDVVGLTLRPTADDTAYD</sequence>
<keyword evidence="2" id="KW-1185">Reference proteome</keyword>
<evidence type="ECO:0008006" key="3">
    <source>
        <dbReference type="Google" id="ProtNLM"/>
    </source>
</evidence>
<organism evidence="1 2">
    <name type="scientific">Hirundo rustica rustica</name>
    <dbReference type="NCBI Taxonomy" id="333673"/>
    <lineage>
        <taxon>Eukaryota</taxon>
        <taxon>Metazoa</taxon>
        <taxon>Chordata</taxon>
        <taxon>Craniata</taxon>
        <taxon>Vertebrata</taxon>
        <taxon>Euteleostomi</taxon>
        <taxon>Archelosauria</taxon>
        <taxon>Archosauria</taxon>
        <taxon>Dinosauria</taxon>
        <taxon>Saurischia</taxon>
        <taxon>Theropoda</taxon>
        <taxon>Coelurosauria</taxon>
        <taxon>Aves</taxon>
        <taxon>Neognathae</taxon>
        <taxon>Neoaves</taxon>
        <taxon>Telluraves</taxon>
        <taxon>Australaves</taxon>
        <taxon>Passeriformes</taxon>
        <taxon>Sylvioidea</taxon>
        <taxon>Hirundinidae</taxon>
        <taxon>Hirundo</taxon>
    </lineage>
</organism>
<dbReference type="Gene3D" id="1.10.510.10">
    <property type="entry name" value="Transferase(Phosphotransferase) domain 1"/>
    <property type="match status" value="1"/>
</dbReference>
<dbReference type="EMBL" id="QRBI01000123">
    <property type="protein sequence ID" value="RMC05222.1"/>
    <property type="molecule type" value="Genomic_DNA"/>
</dbReference>
<protein>
    <recommendedName>
        <fullName evidence="3">Protein kinase domain-containing protein</fullName>
    </recommendedName>
</protein>
<dbReference type="OrthoDB" id="248923at2759"/>
<reference evidence="1 2" key="1">
    <citation type="submission" date="2018-07" db="EMBL/GenBank/DDBJ databases">
        <title>A high quality draft genome assembly of the barn swallow (H. rustica rustica).</title>
        <authorList>
            <person name="Formenti G."/>
            <person name="Chiara M."/>
            <person name="Poveda L."/>
            <person name="Francoijs K.-J."/>
            <person name="Bonisoli-Alquati A."/>
            <person name="Canova L."/>
            <person name="Gianfranceschi L."/>
            <person name="Horner D.S."/>
            <person name="Saino N."/>
        </authorList>
    </citation>
    <scope>NUCLEOTIDE SEQUENCE [LARGE SCALE GENOMIC DNA]</scope>
    <source>
        <strain evidence="1">Chelidonia</strain>
        <tissue evidence="1">Blood</tissue>
    </source>
</reference>
<evidence type="ECO:0000313" key="1">
    <source>
        <dbReference type="EMBL" id="RMC05222.1"/>
    </source>
</evidence>
<comment type="caution">
    <text evidence="1">The sequence shown here is derived from an EMBL/GenBank/DDBJ whole genome shotgun (WGS) entry which is preliminary data.</text>
</comment>
<dbReference type="STRING" id="333673.A0A3M0JW00"/>
<name>A0A3M0JW00_HIRRU</name>
<dbReference type="InterPro" id="IPR011009">
    <property type="entry name" value="Kinase-like_dom_sf"/>
</dbReference>
<dbReference type="Proteomes" id="UP000269221">
    <property type="component" value="Unassembled WGS sequence"/>
</dbReference>
<dbReference type="AlphaFoldDB" id="A0A3M0JW00"/>
<proteinExistence type="predicted"/>
<dbReference type="SUPFAM" id="SSF56112">
    <property type="entry name" value="Protein kinase-like (PK-like)"/>
    <property type="match status" value="1"/>
</dbReference>
<gene>
    <name evidence="1" type="ORF">DUI87_18406</name>
</gene>